<evidence type="ECO:0000256" key="1">
    <source>
        <dbReference type="ARBA" id="ARBA00001946"/>
    </source>
</evidence>
<dbReference type="AlphaFoldDB" id="A0A3P3U668"/>
<accession>A0A3P3U668</accession>
<keyword evidence="11 13" id="KW-0501">Molybdenum cofactor biosynthesis</keyword>
<dbReference type="SUPFAM" id="SSF63882">
    <property type="entry name" value="MoeA N-terminal region -like"/>
    <property type="match status" value="1"/>
</dbReference>
<dbReference type="InterPro" id="IPR005111">
    <property type="entry name" value="MoeA_C_domain_IV"/>
</dbReference>
<dbReference type="NCBIfam" id="NF045515">
    <property type="entry name" value="Glp_gephyrin"/>
    <property type="match status" value="1"/>
</dbReference>
<comment type="caution">
    <text evidence="15">The sequence shown here is derived from an EMBL/GenBank/DDBJ whole genome shotgun (WGS) entry which is preliminary data.</text>
</comment>
<dbReference type="FunFam" id="2.170.190.11:FF:000001">
    <property type="entry name" value="Molybdopterin molybdenumtransferase"/>
    <property type="match status" value="1"/>
</dbReference>
<feature type="domain" description="MoaB/Mog" evidence="14">
    <location>
        <begin position="196"/>
        <end position="334"/>
    </location>
</feature>
<evidence type="ECO:0000313" key="16">
    <source>
        <dbReference type="Proteomes" id="UP000267017"/>
    </source>
</evidence>
<evidence type="ECO:0000256" key="6">
    <source>
        <dbReference type="ARBA" id="ARBA00021108"/>
    </source>
</evidence>
<name>A0A3P3U668_9BACL</name>
<dbReference type="GO" id="GO:0005829">
    <property type="term" value="C:cytosol"/>
    <property type="evidence" value="ECO:0007669"/>
    <property type="project" value="TreeGrafter"/>
</dbReference>
<evidence type="ECO:0000256" key="9">
    <source>
        <dbReference type="ARBA" id="ARBA00022723"/>
    </source>
</evidence>
<dbReference type="SMART" id="SM00852">
    <property type="entry name" value="MoCF_biosynth"/>
    <property type="match status" value="1"/>
</dbReference>
<sequence>MTTDSGQDKFRRKALQVPDAQARILPYARRLPAEIVALPDAQGRILAEQVTSPHPYPHFRRSGMDGFAILSRDTAGCGANRPALLEVVDEIPCGFLPSVPLTPGTAARIMTGAKVPDEADAVVMFEMTETIRQDGKTYIRLVREIEPGKNITPVGLELAAGEVILESGRKLGAGEISVLATFGINQVAVSKRPRIAIFSTGSELLGIGEPLQDGRIRNSNAYMLASQVREAGAEPFMLEAIPDDLELARQRVRAAFADYDAVITTGGVSVGDFDIMADLVSGGEVEMLFNKVTMRPGSVTTAAVKDGKLLFALSGNPGACFVGFELFVRPAIGRMLGALQPFLPEMTAELARPYTKINNFTRFVRGRLEAREGKLYAYPAELDESSVMITIKDSDALIVIPPSSEPKEAGEMVTVLKLPGGSF</sequence>
<proteinExistence type="inferred from homology"/>
<evidence type="ECO:0000256" key="10">
    <source>
        <dbReference type="ARBA" id="ARBA00022842"/>
    </source>
</evidence>
<evidence type="ECO:0000256" key="3">
    <source>
        <dbReference type="ARBA" id="ARBA00005046"/>
    </source>
</evidence>
<comment type="similarity">
    <text evidence="4 13">Belongs to the MoeA family.</text>
</comment>
<organism evidence="15 16">
    <name type="scientific">Paenibacillus oralis</name>
    <dbReference type="NCBI Taxonomy" id="2490856"/>
    <lineage>
        <taxon>Bacteria</taxon>
        <taxon>Bacillati</taxon>
        <taxon>Bacillota</taxon>
        <taxon>Bacilli</taxon>
        <taxon>Bacillales</taxon>
        <taxon>Paenibacillaceae</taxon>
        <taxon>Paenibacillus</taxon>
    </lineage>
</organism>
<evidence type="ECO:0000256" key="5">
    <source>
        <dbReference type="ARBA" id="ARBA00013269"/>
    </source>
</evidence>
<dbReference type="InterPro" id="IPR036425">
    <property type="entry name" value="MoaB/Mog-like_dom_sf"/>
</dbReference>
<dbReference type="EMBL" id="RRCN01000001">
    <property type="protein sequence ID" value="RRJ65872.1"/>
    <property type="molecule type" value="Genomic_DNA"/>
</dbReference>
<reference evidence="15 16" key="1">
    <citation type="submission" date="2018-11" db="EMBL/GenBank/DDBJ databases">
        <title>Genome sequencing of Paenibacillus sp. KCOM 3021 (= ChDC PVNT-B20).</title>
        <authorList>
            <person name="Kook J.-K."/>
            <person name="Park S.-N."/>
            <person name="Lim Y.K."/>
        </authorList>
    </citation>
    <scope>NUCLEOTIDE SEQUENCE [LARGE SCALE GENOMIC DNA]</scope>
    <source>
        <strain evidence="15 16">KCOM 3021</strain>
    </source>
</reference>
<dbReference type="SUPFAM" id="SSF53218">
    <property type="entry name" value="Molybdenum cofactor biosynthesis proteins"/>
    <property type="match status" value="1"/>
</dbReference>
<dbReference type="FunFam" id="3.40.980.10:FF:000004">
    <property type="entry name" value="Molybdopterin molybdenumtransferase"/>
    <property type="match status" value="1"/>
</dbReference>
<dbReference type="Pfam" id="PF00994">
    <property type="entry name" value="MoCF_biosynth"/>
    <property type="match status" value="1"/>
</dbReference>
<dbReference type="Gene3D" id="2.170.190.11">
    <property type="entry name" value="Molybdopterin biosynthesis moea protein, domain 3"/>
    <property type="match status" value="1"/>
</dbReference>
<keyword evidence="7 13" id="KW-0500">Molybdenum</keyword>
<dbReference type="Gene3D" id="3.40.980.10">
    <property type="entry name" value="MoaB/Mog-like domain"/>
    <property type="match status" value="1"/>
</dbReference>
<dbReference type="RefSeq" id="WP_128633671.1">
    <property type="nucleotide sequence ID" value="NZ_RRCN01000001.1"/>
</dbReference>
<dbReference type="InterPro" id="IPR038987">
    <property type="entry name" value="MoeA-like"/>
</dbReference>
<dbReference type="Pfam" id="PF03454">
    <property type="entry name" value="MoeA_C"/>
    <property type="match status" value="1"/>
</dbReference>
<evidence type="ECO:0000256" key="4">
    <source>
        <dbReference type="ARBA" id="ARBA00010763"/>
    </source>
</evidence>
<comment type="pathway">
    <text evidence="3 13">Cofactor biosynthesis; molybdopterin biosynthesis.</text>
</comment>
<dbReference type="NCBIfam" id="TIGR00177">
    <property type="entry name" value="molyb_syn"/>
    <property type="match status" value="1"/>
</dbReference>
<dbReference type="InterPro" id="IPR005110">
    <property type="entry name" value="MoeA_linker/N"/>
</dbReference>
<dbReference type="InterPro" id="IPR036135">
    <property type="entry name" value="MoeA_linker/N_sf"/>
</dbReference>
<dbReference type="GO" id="GO:0061599">
    <property type="term" value="F:molybdopterin molybdotransferase activity"/>
    <property type="evidence" value="ECO:0007669"/>
    <property type="project" value="UniProtKB-UniRule"/>
</dbReference>
<keyword evidence="10 13" id="KW-0460">Magnesium</keyword>
<gene>
    <name evidence="15" type="ORF">EHV15_25340</name>
</gene>
<comment type="cofactor">
    <cofactor evidence="1 13">
        <name>Mg(2+)</name>
        <dbReference type="ChEBI" id="CHEBI:18420"/>
    </cofactor>
</comment>
<keyword evidence="16" id="KW-1185">Reference proteome</keyword>
<dbReference type="Gene3D" id="3.90.105.10">
    <property type="entry name" value="Molybdopterin biosynthesis moea protein, domain 2"/>
    <property type="match status" value="1"/>
</dbReference>
<dbReference type="EC" id="2.10.1.1" evidence="5 13"/>
<evidence type="ECO:0000256" key="2">
    <source>
        <dbReference type="ARBA" id="ARBA00002901"/>
    </source>
</evidence>
<dbReference type="Proteomes" id="UP000267017">
    <property type="component" value="Unassembled WGS sequence"/>
</dbReference>
<dbReference type="Gene3D" id="2.40.340.10">
    <property type="entry name" value="MoeA, C-terminal, domain IV"/>
    <property type="match status" value="1"/>
</dbReference>
<evidence type="ECO:0000256" key="11">
    <source>
        <dbReference type="ARBA" id="ARBA00023150"/>
    </source>
</evidence>
<dbReference type="OrthoDB" id="9804758at2"/>
<keyword evidence="8 13" id="KW-0808">Transferase</keyword>
<keyword evidence="9 13" id="KW-0479">Metal-binding</keyword>
<comment type="function">
    <text evidence="2 13">Catalyzes the insertion of molybdate into adenylated molybdopterin with the concomitant release of AMP.</text>
</comment>
<evidence type="ECO:0000256" key="7">
    <source>
        <dbReference type="ARBA" id="ARBA00022505"/>
    </source>
</evidence>
<dbReference type="InterPro" id="IPR036688">
    <property type="entry name" value="MoeA_C_domain_IV_sf"/>
</dbReference>
<protein>
    <recommendedName>
        <fullName evidence="6 13">Molybdopterin molybdenumtransferase</fullName>
        <ecNumber evidence="5 13">2.10.1.1</ecNumber>
    </recommendedName>
</protein>
<evidence type="ECO:0000256" key="8">
    <source>
        <dbReference type="ARBA" id="ARBA00022679"/>
    </source>
</evidence>
<dbReference type="PANTHER" id="PTHR10192">
    <property type="entry name" value="MOLYBDOPTERIN BIOSYNTHESIS PROTEIN"/>
    <property type="match status" value="1"/>
</dbReference>
<dbReference type="GO" id="GO:0046872">
    <property type="term" value="F:metal ion binding"/>
    <property type="evidence" value="ECO:0007669"/>
    <property type="project" value="UniProtKB-UniRule"/>
</dbReference>
<comment type="catalytic activity">
    <reaction evidence="12">
        <text>adenylyl-molybdopterin + molybdate = Mo-molybdopterin + AMP + H(+)</text>
        <dbReference type="Rhea" id="RHEA:35047"/>
        <dbReference type="ChEBI" id="CHEBI:15378"/>
        <dbReference type="ChEBI" id="CHEBI:36264"/>
        <dbReference type="ChEBI" id="CHEBI:62727"/>
        <dbReference type="ChEBI" id="CHEBI:71302"/>
        <dbReference type="ChEBI" id="CHEBI:456215"/>
        <dbReference type="EC" id="2.10.1.1"/>
    </reaction>
</comment>
<dbReference type="SUPFAM" id="SSF63867">
    <property type="entry name" value="MoeA C-terminal domain-like"/>
    <property type="match status" value="1"/>
</dbReference>
<dbReference type="PANTHER" id="PTHR10192:SF5">
    <property type="entry name" value="GEPHYRIN"/>
    <property type="match status" value="1"/>
</dbReference>
<dbReference type="InterPro" id="IPR001453">
    <property type="entry name" value="MoaB/Mog_dom"/>
</dbReference>
<evidence type="ECO:0000256" key="12">
    <source>
        <dbReference type="ARBA" id="ARBA00047317"/>
    </source>
</evidence>
<dbReference type="GO" id="GO:0006777">
    <property type="term" value="P:Mo-molybdopterin cofactor biosynthetic process"/>
    <property type="evidence" value="ECO:0007669"/>
    <property type="project" value="UniProtKB-UniRule"/>
</dbReference>
<dbReference type="Pfam" id="PF03453">
    <property type="entry name" value="MoeA_N"/>
    <property type="match status" value="1"/>
</dbReference>
<evidence type="ECO:0000313" key="15">
    <source>
        <dbReference type="EMBL" id="RRJ65872.1"/>
    </source>
</evidence>
<evidence type="ECO:0000259" key="14">
    <source>
        <dbReference type="SMART" id="SM00852"/>
    </source>
</evidence>
<dbReference type="CDD" id="cd00887">
    <property type="entry name" value="MoeA"/>
    <property type="match status" value="1"/>
</dbReference>
<dbReference type="UniPathway" id="UPA00344"/>
<evidence type="ECO:0000256" key="13">
    <source>
        <dbReference type="RuleBase" id="RU365090"/>
    </source>
</evidence>